<name>A0ABU0C1A4_9HYPH</name>
<organism evidence="1 2">
    <name type="scientific">Pararhizobium capsulatum DSM 1112</name>
    <dbReference type="NCBI Taxonomy" id="1121113"/>
    <lineage>
        <taxon>Bacteria</taxon>
        <taxon>Pseudomonadati</taxon>
        <taxon>Pseudomonadota</taxon>
        <taxon>Alphaproteobacteria</taxon>
        <taxon>Hyphomicrobiales</taxon>
        <taxon>Rhizobiaceae</taxon>
        <taxon>Rhizobium/Agrobacterium group</taxon>
        <taxon>Pararhizobium</taxon>
    </lineage>
</organism>
<dbReference type="SUPFAM" id="SSF142764">
    <property type="entry name" value="YgbK-like"/>
    <property type="match status" value="1"/>
</dbReference>
<gene>
    <name evidence="1" type="ORF">QO002_005656</name>
</gene>
<accession>A0ABU0C1A4</accession>
<sequence>MQRALGIIADDFTGALMVAGYLESAGVHRPVLYD</sequence>
<protein>
    <submittedName>
        <fullName evidence="1">Uncharacterized protein YgbK (DUF1537 family)</fullName>
    </submittedName>
</protein>
<dbReference type="Proteomes" id="UP001230207">
    <property type="component" value="Unassembled WGS sequence"/>
</dbReference>
<reference evidence="1 2" key="1">
    <citation type="submission" date="2023-07" db="EMBL/GenBank/DDBJ databases">
        <title>Genomic Encyclopedia of Type Strains, Phase IV (KMG-IV): sequencing the most valuable type-strain genomes for metagenomic binning, comparative biology and taxonomic classification.</title>
        <authorList>
            <person name="Goeker M."/>
        </authorList>
    </citation>
    <scope>NUCLEOTIDE SEQUENCE [LARGE SCALE GENOMIC DNA]</scope>
    <source>
        <strain evidence="1 2">DSM 1112</strain>
    </source>
</reference>
<proteinExistence type="predicted"/>
<comment type="caution">
    <text evidence="1">The sequence shown here is derived from an EMBL/GenBank/DDBJ whole genome shotgun (WGS) entry which is preliminary data.</text>
</comment>
<evidence type="ECO:0000313" key="2">
    <source>
        <dbReference type="Proteomes" id="UP001230207"/>
    </source>
</evidence>
<evidence type="ECO:0000313" key="1">
    <source>
        <dbReference type="EMBL" id="MDQ0323450.1"/>
    </source>
</evidence>
<keyword evidence="2" id="KW-1185">Reference proteome</keyword>
<dbReference type="EMBL" id="JAUSVF010000003">
    <property type="protein sequence ID" value="MDQ0323450.1"/>
    <property type="molecule type" value="Genomic_DNA"/>
</dbReference>